<dbReference type="InterPro" id="IPR009057">
    <property type="entry name" value="Homeodomain-like_sf"/>
</dbReference>
<dbReference type="EMBL" id="JBEFKJ010000014">
    <property type="protein sequence ID" value="KAL2042245.1"/>
    <property type="molecule type" value="Genomic_DNA"/>
</dbReference>
<organism evidence="2 3">
    <name type="scientific">Stereocaulon virgatum</name>
    <dbReference type="NCBI Taxonomy" id="373712"/>
    <lineage>
        <taxon>Eukaryota</taxon>
        <taxon>Fungi</taxon>
        <taxon>Dikarya</taxon>
        <taxon>Ascomycota</taxon>
        <taxon>Pezizomycotina</taxon>
        <taxon>Lecanoromycetes</taxon>
        <taxon>OSLEUM clade</taxon>
        <taxon>Lecanoromycetidae</taxon>
        <taxon>Lecanorales</taxon>
        <taxon>Lecanorineae</taxon>
        <taxon>Stereocaulaceae</taxon>
        <taxon>Stereocaulon</taxon>
    </lineage>
</organism>
<feature type="domain" description="Myb-like" evidence="1">
    <location>
        <begin position="75"/>
        <end position="116"/>
    </location>
</feature>
<reference evidence="2 3" key="1">
    <citation type="submission" date="2024-09" db="EMBL/GenBank/DDBJ databases">
        <title>Rethinking Asexuality: The Enigmatic Case of Functional Sexual Genes in Lepraria (Stereocaulaceae).</title>
        <authorList>
            <person name="Doellman M."/>
            <person name="Sun Y."/>
            <person name="Barcenas-Pena A."/>
            <person name="Lumbsch H.T."/>
            <person name="Grewe F."/>
        </authorList>
    </citation>
    <scope>NUCLEOTIDE SEQUENCE [LARGE SCALE GENOMIC DNA]</scope>
    <source>
        <strain evidence="2 3">Mercado 3170</strain>
    </source>
</reference>
<sequence>MPSLSTGVCRLGRSRPCPVIDEANSSHSDIAHTVGEQTNVAAASLGKCENAEEEVLKGSGSDQTSTVVRAEVVAWTHKEKRLLLDLWKKGTKYKECSRQLPGRTVGSCRMQWVKHLKDESTDIWEETPKEERRRNS</sequence>
<dbReference type="SUPFAM" id="SSF46689">
    <property type="entry name" value="Homeodomain-like"/>
    <property type="match status" value="1"/>
</dbReference>
<accession>A0ABR4A8Z5</accession>
<dbReference type="InterPro" id="IPR001005">
    <property type="entry name" value="SANT/Myb"/>
</dbReference>
<proteinExistence type="predicted"/>
<dbReference type="CDD" id="cd00167">
    <property type="entry name" value="SANT"/>
    <property type="match status" value="1"/>
</dbReference>
<dbReference type="PROSITE" id="PS50090">
    <property type="entry name" value="MYB_LIKE"/>
    <property type="match status" value="1"/>
</dbReference>
<name>A0ABR4A8Z5_9LECA</name>
<gene>
    <name evidence="2" type="ORF">N7G274_004733</name>
</gene>
<protein>
    <recommendedName>
        <fullName evidence="1">Myb-like domain-containing protein</fullName>
    </recommendedName>
</protein>
<keyword evidence="3" id="KW-1185">Reference proteome</keyword>
<evidence type="ECO:0000313" key="2">
    <source>
        <dbReference type="EMBL" id="KAL2042245.1"/>
    </source>
</evidence>
<evidence type="ECO:0000259" key="1">
    <source>
        <dbReference type="PROSITE" id="PS50090"/>
    </source>
</evidence>
<comment type="caution">
    <text evidence="2">The sequence shown here is derived from an EMBL/GenBank/DDBJ whole genome shotgun (WGS) entry which is preliminary data.</text>
</comment>
<dbReference type="Gene3D" id="1.10.10.60">
    <property type="entry name" value="Homeodomain-like"/>
    <property type="match status" value="1"/>
</dbReference>
<dbReference type="Proteomes" id="UP001590950">
    <property type="component" value="Unassembled WGS sequence"/>
</dbReference>
<evidence type="ECO:0000313" key="3">
    <source>
        <dbReference type="Proteomes" id="UP001590950"/>
    </source>
</evidence>
<dbReference type="Pfam" id="PF00249">
    <property type="entry name" value="Myb_DNA-binding"/>
    <property type="match status" value="1"/>
</dbReference>